<proteinExistence type="inferred from homology"/>
<keyword evidence="4" id="KW-0238">DNA-binding</keyword>
<protein>
    <submittedName>
        <fullName evidence="8">RNA polymerase ECF-type sigma factor</fullName>
    </submittedName>
</protein>
<dbReference type="InterPro" id="IPR039425">
    <property type="entry name" value="RNA_pol_sigma-70-like"/>
</dbReference>
<accession>A0A3B0XL10</accession>
<dbReference type="GO" id="GO:0003677">
    <property type="term" value="F:DNA binding"/>
    <property type="evidence" value="ECO:0007669"/>
    <property type="project" value="UniProtKB-KW"/>
</dbReference>
<name>A0A3B0XL10_9ZZZZ</name>
<reference evidence="8" key="1">
    <citation type="submission" date="2018-06" db="EMBL/GenBank/DDBJ databases">
        <authorList>
            <person name="Zhirakovskaya E."/>
        </authorList>
    </citation>
    <scope>NUCLEOTIDE SEQUENCE</scope>
</reference>
<evidence type="ECO:0000313" key="8">
    <source>
        <dbReference type="EMBL" id="VAW56824.1"/>
    </source>
</evidence>
<evidence type="ECO:0000256" key="4">
    <source>
        <dbReference type="ARBA" id="ARBA00023125"/>
    </source>
</evidence>
<dbReference type="InterPro" id="IPR013324">
    <property type="entry name" value="RNA_pol_sigma_r3/r4-like"/>
</dbReference>
<keyword evidence="5" id="KW-0804">Transcription</keyword>
<dbReference type="GO" id="GO:0006352">
    <property type="term" value="P:DNA-templated transcription initiation"/>
    <property type="evidence" value="ECO:0007669"/>
    <property type="project" value="InterPro"/>
</dbReference>
<evidence type="ECO:0000259" key="6">
    <source>
        <dbReference type="Pfam" id="PF04542"/>
    </source>
</evidence>
<dbReference type="InterPro" id="IPR013325">
    <property type="entry name" value="RNA_pol_sigma_r2"/>
</dbReference>
<comment type="similarity">
    <text evidence="1">Belongs to the sigma-70 factor family. ECF subfamily.</text>
</comment>
<dbReference type="SUPFAM" id="SSF88659">
    <property type="entry name" value="Sigma3 and sigma4 domains of RNA polymerase sigma factors"/>
    <property type="match status" value="1"/>
</dbReference>
<dbReference type="GO" id="GO:0016987">
    <property type="term" value="F:sigma factor activity"/>
    <property type="evidence" value="ECO:0007669"/>
    <property type="project" value="UniProtKB-KW"/>
</dbReference>
<dbReference type="InterPro" id="IPR007627">
    <property type="entry name" value="RNA_pol_sigma70_r2"/>
</dbReference>
<evidence type="ECO:0000256" key="1">
    <source>
        <dbReference type="ARBA" id="ARBA00010641"/>
    </source>
</evidence>
<dbReference type="SUPFAM" id="SSF88946">
    <property type="entry name" value="Sigma2 domain of RNA polymerase sigma factors"/>
    <property type="match status" value="1"/>
</dbReference>
<organism evidence="8">
    <name type="scientific">hydrothermal vent metagenome</name>
    <dbReference type="NCBI Taxonomy" id="652676"/>
    <lineage>
        <taxon>unclassified sequences</taxon>
        <taxon>metagenomes</taxon>
        <taxon>ecological metagenomes</taxon>
    </lineage>
</organism>
<dbReference type="PANTHER" id="PTHR43133">
    <property type="entry name" value="RNA POLYMERASE ECF-TYPE SIGMA FACTO"/>
    <property type="match status" value="1"/>
</dbReference>
<evidence type="ECO:0000256" key="2">
    <source>
        <dbReference type="ARBA" id="ARBA00023015"/>
    </source>
</evidence>
<dbReference type="NCBIfam" id="TIGR02937">
    <property type="entry name" value="sigma70-ECF"/>
    <property type="match status" value="1"/>
</dbReference>
<dbReference type="EMBL" id="UOFF01000285">
    <property type="protein sequence ID" value="VAW56824.1"/>
    <property type="molecule type" value="Genomic_DNA"/>
</dbReference>
<dbReference type="Gene3D" id="1.10.1740.10">
    <property type="match status" value="1"/>
</dbReference>
<keyword evidence="3" id="KW-0731">Sigma factor</keyword>
<dbReference type="NCBIfam" id="NF009170">
    <property type="entry name" value="PRK12517.1"/>
    <property type="match status" value="1"/>
</dbReference>
<dbReference type="InterPro" id="IPR000838">
    <property type="entry name" value="RNA_pol_sigma70_ECF_CS"/>
</dbReference>
<dbReference type="InterPro" id="IPR036388">
    <property type="entry name" value="WH-like_DNA-bd_sf"/>
</dbReference>
<sequence>MANKQQRFDILVKAFYQDAYRYAYWICKSKPLAEDLVQEAYLRAWKHFDKLNDEKAAKAWLFTIIRRENARQYERYQPDLVDIDDVPVNDMGISPMNHSEHSIVQRHIANLDREFREPLILQLVGGFKAEEISQILDLNKNTVLTRLFRARNKLKKDILDKPKLSRTNDG</sequence>
<dbReference type="PROSITE" id="PS01063">
    <property type="entry name" value="SIGMA70_ECF"/>
    <property type="match status" value="1"/>
</dbReference>
<dbReference type="InterPro" id="IPR014284">
    <property type="entry name" value="RNA_pol_sigma-70_dom"/>
</dbReference>
<gene>
    <name evidence="8" type="ORF">MNBD_GAMMA07-1268</name>
</gene>
<dbReference type="Pfam" id="PF04542">
    <property type="entry name" value="Sigma70_r2"/>
    <property type="match status" value="1"/>
</dbReference>
<dbReference type="InterPro" id="IPR013249">
    <property type="entry name" value="RNA_pol_sigma70_r4_t2"/>
</dbReference>
<dbReference type="Gene3D" id="1.10.10.10">
    <property type="entry name" value="Winged helix-like DNA-binding domain superfamily/Winged helix DNA-binding domain"/>
    <property type="match status" value="1"/>
</dbReference>
<feature type="domain" description="RNA polymerase sigma factor 70 region 4 type 2" evidence="7">
    <location>
        <begin position="104"/>
        <end position="154"/>
    </location>
</feature>
<evidence type="ECO:0000259" key="7">
    <source>
        <dbReference type="Pfam" id="PF08281"/>
    </source>
</evidence>
<dbReference type="AlphaFoldDB" id="A0A3B0XL10"/>
<evidence type="ECO:0000256" key="3">
    <source>
        <dbReference type="ARBA" id="ARBA00023082"/>
    </source>
</evidence>
<dbReference type="Pfam" id="PF08281">
    <property type="entry name" value="Sigma70_r4_2"/>
    <property type="match status" value="1"/>
</dbReference>
<keyword evidence="2" id="KW-0805">Transcription regulation</keyword>
<dbReference type="PANTHER" id="PTHR43133:SF51">
    <property type="entry name" value="RNA POLYMERASE SIGMA FACTOR"/>
    <property type="match status" value="1"/>
</dbReference>
<feature type="domain" description="RNA polymerase sigma-70 region 2" evidence="6">
    <location>
        <begin position="11"/>
        <end position="75"/>
    </location>
</feature>
<evidence type="ECO:0000256" key="5">
    <source>
        <dbReference type="ARBA" id="ARBA00023163"/>
    </source>
</evidence>